<name>A0A7J7KS15_BUGNE</name>
<dbReference type="InterPro" id="IPR001298">
    <property type="entry name" value="Filamin/ABP280_rpt"/>
</dbReference>
<keyword evidence="4" id="KW-0732">Signal</keyword>
<gene>
    <name evidence="5" type="ORF">EB796_000779</name>
</gene>
<feature type="repeat" description="Filamin" evidence="3">
    <location>
        <begin position="331"/>
        <end position="434"/>
    </location>
</feature>
<evidence type="ECO:0000256" key="1">
    <source>
        <dbReference type="ARBA" id="ARBA00009238"/>
    </source>
</evidence>
<dbReference type="GO" id="GO:0051015">
    <property type="term" value="F:actin filament binding"/>
    <property type="evidence" value="ECO:0007669"/>
    <property type="project" value="InterPro"/>
</dbReference>
<feature type="signal peptide" evidence="4">
    <location>
        <begin position="1"/>
        <end position="20"/>
    </location>
</feature>
<keyword evidence="2" id="KW-0677">Repeat</keyword>
<dbReference type="AlphaFoldDB" id="A0A7J7KS15"/>
<accession>A0A7J7KS15</accession>
<dbReference type="Gene3D" id="2.60.40.10">
    <property type="entry name" value="Immunoglobulins"/>
    <property type="match status" value="4"/>
</dbReference>
<evidence type="ECO:0000313" key="6">
    <source>
        <dbReference type="Proteomes" id="UP000593567"/>
    </source>
</evidence>
<dbReference type="InterPro" id="IPR044801">
    <property type="entry name" value="Filamin"/>
</dbReference>
<reference evidence="5" key="1">
    <citation type="submission" date="2020-06" db="EMBL/GenBank/DDBJ databases">
        <title>Draft genome of Bugula neritina, a colonial animal packing powerful symbionts and potential medicines.</title>
        <authorList>
            <person name="Rayko M."/>
        </authorList>
    </citation>
    <scope>NUCLEOTIDE SEQUENCE [LARGE SCALE GENOMIC DNA]</scope>
    <source>
        <strain evidence="5">Kwan_BN1</strain>
    </source>
</reference>
<dbReference type="PANTHER" id="PTHR38537:SF8">
    <property type="entry name" value="FILAMIN-A"/>
    <property type="match status" value="1"/>
</dbReference>
<dbReference type="PANTHER" id="PTHR38537">
    <property type="entry name" value="JITTERBUG, ISOFORM N"/>
    <property type="match status" value="1"/>
</dbReference>
<dbReference type="InterPro" id="IPR013783">
    <property type="entry name" value="Ig-like_fold"/>
</dbReference>
<dbReference type="InterPro" id="IPR017868">
    <property type="entry name" value="Filamin/ABP280_repeat-like"/>
</dbReference>
<dbReference type="PROSITE" id="PS50194">
    <property type="entry name" value="FILAMIN_REPEAT"/>
    <property type="match status" value="4"/>
</dbReference>
<dbReference type="SMART" id="SM00557">
    <property type="entry name" value="IG_FLMN"/>
    <property type="match status" value="3"/>
</dbReference>
<protein>
    <recommendedName>
        <fullName evidence="7">FLNB</fullName>
    </recommendedName>
</protein>
<comment type="caution">
    <text evidence="5">The sequence shown here is derived from an EMBL/GenBank/DDBJ whole genome shotgun (WGS) entry which is preliminary data.</text>
</comment>
<dbReference type="SUPFAM" id="SSF81296">
    <property type="entry name" value="E set domains"/>
    <property type="match status" value="4"/>
</dbReference>
<evidence type="ECO:0000256" key="4">
    <source>
        <dbReference type="SAM" id="SignalP"/>
    </source>
</evidence>
<dbReference type="OrthoDB" id="18740at2759"/>
<evidence type="ECO:0000313" key="5">
    <source>
        <dbReference type="EMBL" id="KAF6040938.1"/>
    </source>
</evidence>
<feature type="repeat" description="Filamin" evidence="3">
    <location>
        <begin position="244"/>
        <end position="333"/>
    </location>
</feature>
<dbReference type="Proteomes" id="UP000593567">
    <property type="component" value="Unassembled WGS sequence"/>
</dbReference>
<proteinExistence type="inferred from homology"/>
<feature type="repeat" description="Filamin" evidence="3">
    <location>
        <begin position="509"/>
        <end position="605"/>
    </location>
</feature>
<dbReference type="GO" id="GO:0030036">
    <property type="term" value="P:actin cytoskeleton organization"/>
    <property type="evidence" value="ECO:0007669"/>
    <property type="project" value="InterPro"/>
</dbReference>
<evidence type="ECO:0000256" key="3">
    <source>
        <dbReference type="PROSITE-ProRule" id="PRU00087"/>
    </source>
</evidence>
<organism evidence="5 6">
    <name type="scientific">Bugula neritina</name>
    <name type="common">Brown bryozoan</name>
    <name type="synonym">Sertularia neritina</name>
    <dbReference type="NCBI Taxonomy" id="10212"/>
    <lineage>
        <taxon>Eukaryota</taxon>
        <taxon>Metazoa</taxon>
        <taxon>Spiralia</taxon>
        <taxon>Lophotrochozoa</taxon>
        <taxon>Bryozoa</taxon>
        <taxon>Gymnolaemata</taxon>
        <taxon>Cheilostomatida</taxon>
        <taxon>Flustrina</taxon>
        <taxon>Buguloidea</taxon>
        <taxon>Bugulidae</taxon>
        <taxon>Bugula</taxon>
    </lineage>
</organism>
<feature type="repeat" description="Filamin" evidence="3">
    <location>
        <begin position="443"/>
        <end position="510"/>
    </location>
</feature>
<keyword evidence="6" id="KW-1185">Reference proteome</keyword>
<evidence type="ECO:0008006" key="7">
    <source>
        <dbReference type="Google" id="ProtNLM"/>
    </source>
</evidence>
<dbReference type="Pfam" id="PF00630">
    <property type="entry name" value="Filamin"/>
    <property type="match status" value="2"/>
</dbReference>
<evidence type="ECO:0000256" key="2">
    <source>
        <dbReference type="ARBA" id="ARBA00022737"/>
    </source>
</evidence>
<sequence>MSRIFSSLELFCQVFPSLVCLPPQVFPCLVCPPPSLVFPSLVCPPPQVFPSLVCPPPQVFPSLVCPPPQVFPSLVCPPPQVFPSLVCPPPQVFPSLVCPPPQVSPSLVCPPPQVFPSLVCPPPQVFPSLVCPPPQVSPSLVCPPPQVFPSLVCPPPQVFPSLVCPPPQVFPSLVCPPPQVFPCLVCPPPQVFPCLVCPPPQVFPCLVWPPASWVFPCLVPPPASWVFLYLKHETSANYITPAISPISVTGSGLHIAEESKRASFLINPFGQAGQPSVRIEGPHSIAKTNIQPIDSAEGRRYEVTYVPVETGIYNTYVMWNGRDIEGSPYHPRVVDSKMVKLDGDWYSHVDEEGILSLQASQNKRLLFDVSRAGPGELKVTGRHLASGSPLQCTVSEKDVYHYWVDIVASEPGDASIDVEWSGFPIPKSPIRAAVVASARATNGHVARPPQVVLSGFGLESAVVNKVAEFYIDGSQADKGSPGVILTNSRLQNLQTNMVAVGESEYRCSYTVPESDKITVRGDGVLPGILATYNGTFYVDTEDAGKGDCEVKVQGPKGDVQIVSSLQGDRKRLLQCQYNPTEIGLYVIRIRWSGQDVAGSPIRVHIFDTYEELERFNNTGEISMYMPVEDAPFQSSIFPQPAVNGKKSKSVPHNRGVRMSAAMSRSYTAGAKANQLSFTPHRGYDRRSYYIVKENGPEFISAPAQRSVFIADK</sequence>
<dbReference type="EMBL" id="VXIV02000093">
    <property type="protein sequence ID" value="KAF6040938.1"/>
    <property type="molecule type" value="Genomic_DNA"/>
</dbReference>
<dbReference type="InterPro" id="IPR014756">
    <property type="entry name" value="Ig_E-set"/>
</dbReference>
<feature type="chain" id="PRO_5029539607" description="FLNB" evidence="4">
    <location>
        <begin position="21"/>
        <end position="712"/>
    </location>
</feature>
<comment type="similarity">
    <text evidence="1">Belongs to the filamin family.</text>
</comment>